<dbReference type="InterPro" id="IPR050090">
    <property type="entry name" value="Tyrosine_recombinase_XerCD"/>
</dbReference>
<keyword evidence="10" id="KW-1185">Reference proteome</keyword>
<dbReference type="InterPro" id="IPR002104">
    <property type="entry name" value="Integrase_catalytic"/>
</dbReference>
<evidence type="ECO:0000259" key="8">
    <source>
        <dbReference type="PROSITE" id="PS51900"/>
    </source>
</evidence>
<dbReference type="Gene3D" id="1.10.443.10">
    <property type="entry name" value="Intergrase catalytic core"/>
    <property type="match status" value="1"/>
</dbReference>
<dbReference type="SUPFAM" id="SSF56349">
    <property type="entry name" value="DNA breaking-rejoining enzymes"/>
    <property type="match status" value="1"/>
</dbReference>
<keyword evidence="4" id="KW-0233">DNA recombination</keyword>
<reference evidence="9 10" key="1">
    <citation type="journal article" date="2010" name="Proc. Natl. Acad. Sci. U.S.A.">
        <title>A Nitrospira metagenome illuminates the physiology and evolution of globally important nitrite-oxidizing bacteria.</title>
        <authorList>
            <person name="Lucker S."/>
            <person name="Wagner M."/>
            <person name="Maixner F."/>
            <person name="Pelletier E."/>
            <person name="Koch H."/>
            <person name="Vacherie B."/>
            <person name="Rattei T."/>
            <person name="Sinninghe Damste J."/>
            <person name="Spieck E."/>
            <person name="Le Paslier D."/>
            <person name="Daims H."/>
        </authorList>
    </citation>
    <scope>NUCLEOTIDE SEQUENCE [LARGE SCALE GENOMIC DNA]</scope>
</reference>
<dbReference type="EMBL" id="FP929003">
    <property type="protein sequence ID" value="CBK43898.1"/>
    <property type="molecule type" value="Genomic_DNA"/>
</dbReference>
<dbReference type="HOGENOM" id="CLU_027562_17_5_0"/>
<dbReference type="CDD" id="cd01189">
    <property type="entry name" value="INT_ICEBs1_C_like"/>
    <property type="match status" value="1"/>
</dbReference>
<feature type="domain" description="Core-binding (CB)" evidence="8">
    <location>
        <begin position="75"/>
        <end position="157"/>
    </location>
</feature>
<dbReference type="PANTHER" id="PTHR30349:SF64">
    <property type="entry name" value="PROPHAGE INTEGRASE INTD-RELATED"/>
    <property type="match status" value="1"/>
</dbReference>
<protein>
    <submittedName>
        <fullName evidence="9">Putative Phage integrase</fullName>
    </submittedName>
</protein>
<dbReference type="eggNOG" id="COG0582">
    <property type="taxonomic scope" value="Bacteria"/>
</dbReference>
<evidence type="ECO:0000256" key="5">
    <source>
        <dbReference type="PROSITE-ProRule" id="PRU01248"/>
    </source>
</evidence>
<dbReference type="GO" id="GO:0003677">
    <property type="term" value="F:DNA binding"/>
    <property type="evidence" value="ECO:0007669"/>
    <property type="project" value="UniProtKB-UniRule"/>
</dbReference>
<dbReference type="GO" id="GO:0015074">
    <property type="term" value="P:DNA integration"/>
    <property type="evidence" value="ECO:0007669"/>
    <property type="project" value="UniProtKB-KW"/>
</dbReference>
<evidence type="ECO:0000313" key="9">
    <source>
        <dbReference type="EMBL" id="CBK43898.1"/>
    </source>
</evidence>
<gene>
    <name evidence="9" type="ORF">NIDE4233</name>
</gene>
<evidence type="ECO:0000256" key="2">
    <source>
        <dbReference type="ARBA" id="ARBA00022908"/>
    </source>
</evidence>
<evidence type="ECO:0000256" key="4">
    <source>
        <dbReference type="ARBA" id="ARBA00023172"/>
    </source>
</evidence>
<feature type="region of interest" description="Disordered" evidence="6">
    <location>
        <begin position="386"/>
        <end position="408"/>
    </location>
</feature>
<evidence type="ECO:0000259" key="7">
    <source>
        <dbReference type="PROSITE" id="PS51898"/>
    </source>
</evidence>
<dbReference type="STRING" id="330214.NIDE4233"/>
<dbReference type="Gene3D" id="1.10.150.130">
    <property type="match status" value="1"/>
</dbReference>
<dbReference type="InterPro" id="IPR004107">
    <property type="entry name" value="Integrase_SAM-like_N"/>
</dbReference>
<dbReference type="InterPro" id="IPR044068">
    <property type="entry name" value="CB"/>
</dbReference>
<dbReference type="PANTHER" id="PTHR30349">
    <property type="entry name" value="PHAGE INTEGRASE-RELATED"/>
    <property type="match status" value="1"/>
</dbReference>
<proteinExistence type="inferred from homology"/>
<dbReference type="PROSITE" id="PS51900">
    <property type="entry name" value="CB"/>
    <property type="match status" value="1"/>
</dbReference>
<dbReference type="Pfam" id="PF14659">
    <property type="entry name" value="Phage_int_SAM_3"/>
    <property type="match status" value="1"/>
</dbReference>
<dbReference type="Proteomes" id="UP000001660">
    <property type="component" value="Chromosome"/>
</dbReference>
<dbReference type="InterPro" id="IPR011010">
    <property type="entry name" value="DNA_brk_join_enz"/>
</dbReference>
<accession>D8P8R6</accession>
<evidence type="ECO:0000256" key="6">
    <source>
        <dbReference type="SAM" id="MobiDB-lite"/>
    </source>
</evidence>
<name>D8P8R6_9BACT</name>
<evidence type="ECO:0000256" key="3">
    <source>
        <dbReference type="ARBA" id="ARBA00023125"/>
    </source>
</evidence>
<evidence type="ECO:0000313" key="10">
    <source>
        <dbReference type="Proteomes" id="UP000001660"/>
    </source>
</evidence>
<evidence type="ECO:0000256" key="1">
    <source>
        <dbReference type="ARBA" id="ARBA00008857"/>
    </source>
</evidence>
<sequence>MVRGRTFAREADPMGVKIRQWKGAWWIFIDHQGMRKAKRIGIGEPGKKAAKLAAQQIQARLALGQPAFQGQKSGMTLERYTEVFLERIEHARKRTTFVDYTKILNRDILPTLRGLDLQDITREKVKAMALAGLQRGQSPKTMQNIVRCLSSLLSHALEDNLVTVNPALKPGKFLPKITKRHKITPLTREEVALLIETAKAKLPRYYPLFLCAVRTGLRMGELLALQWGDIDWQGRFIEVQRNYTHFRLTTPKSGESRRVDMSRELAQTLRDLLTERQIEAAASQWTDTPAWVFCSETGGLLHPHNLRDRVFYGLLTKAKLRKVRFHDLRHTFASLLLQQGESLVYVKEQMGHSSIQVTVDLYGHLIPGGNKQAVDRLDTPASQWLPEAQSATSAQPPRHETPAASSDQSIYQVVARGEVGVSDGFRTRDLRIHNPAL</sequence>
<dbReference type="KEGG" id="nde:NIDE4233"/>
<feature type="domain" description="Tyr recombinase" evidence="7">
    <location>
        <begin position="181"/>
        <end position="375"/>
    </location>
</feature>
<keyword evidence="3 5" id="KW-0238">DNA-binding</keyword>
<keyword evidence="2" id="KW-0229">DNA integration</keyword>
<dbReference type="Pfam" id="PF00589">
    <property type="entry name" value="Phage_integrase"/>
    <property type="match status" value="1"/>
</dbReference>
<comment type="similarity">
    <text evidence="1">Belongs to the 'phage' integrase family.</text>
</comment>
<dbReference type="InterPro" id="IPR013762">
    <property type="entry name" value="Integrase-like_cat_sf"/>
</dbReference>
<organism evidence="9 10">
    <name type="scientific">Nitrospira defluvii</name>
    <dbReference type="NCBI Taxonomy" id="330214"/>
    <lineage>
        <taxon>Bacteria</taxon>
        <taxon>Pseudomonadati</taxon>
        <taxon>Nitrospirota</taxon>
        <taxon>Nitrospiria</taxon>
        <taxon>Nitrospirales</taxon>
        <taxon>Nitrospiraceae</taxon>
        <taxon>Nitrospira</taxon>
    </lineage>
</organism>
<dbReference type="GO" id="GO:0006310">
    <property type="term" value="P:DNA recombination"/>
    <property type="evidence" value="ECO:0007669"/>
    <property type="project" value="UniProtKB-KW"/>
</dbReference>
<dbReference type="InterPro" id="IPR010998">
    <property type="entry name" value="Integrase_recombinase_N"/>
</dbReference>
<dbReference type="AlphaFoldDB" id="D8P8R6"/>
<dbReference type="PROSITE" id="PS51898">
    <property type="entry name" value="TYR_RECOMBINASE"/>
    <property type="match status" value="1"/>
</dbReference>